<evidence type="ECO:0000256" key="5">
    <source>
        <dbReference type="PIRSR" id="PIRSR001430-1"/>
    </source>
</evidence>
<feature type="domain" description="Pseudouridine synthase I TruA alpha/beta" evidence="8">
    <location>
        <begin position="14"/>
        <end position="116"/>
    </location>
</feature>
<dbReference type="Gene3D" id="3.30.70.580">
    <property type="entry name" value="Pseudouridine synthase I, catalytic domain, N-terminal subdomain"/>
    <property type="match status" value="1"/>
</dbReference>
<sequence>MMKSEDLRNILLTVSYDGSHFCGWQKQTKNGNETYRTIQGELEKALFKIHKRNIETIGSGRTDSGVHAVGQAVNFFTDIKSMQAENFIPALNSILPKDIRIVNAAEVSPDLHARFNSLSRTYRYFIKCGKTVFAHESPYCLHIRRYPDLEVLNEMASCLSGEMDFTAFSAAGDQSVSKHRFIKNSIFFIENGFLIFEICANAFLWKMVRAITGTILRLEEKGFSKNEFKKILSDKNRIEAGPTAPPHGLFFWKAEYPERLMQKNRISFSSL</sequence>
<organism evidence="9 10">
    <name type="scientific">Treponema pedis</name>
    <dbReference type="NCBI Taxonomy" id="409322"/>
    <lineage>
        <taxon>Bacteria</taxon>
        <taxon>Pseudomonadati</taxon>
        <taxon>Spirochaetota</taxon>
        <taxon>Spirochaetia</taxon>
        <taxon>Spirochaetales</taxon>
        <taxon>Treponemataceae</taxon>
        <taxon>Treponema</taxon>
    </lineage>
</organism>
<evidence type="ECO:0000313" key="9">
    <source>
        <dbReference type="EMBL" id="QOW62111.1"/>
    </source>
</evidence>
<comment type="similarity">
    <text evidence="1 4 7">Belongs to the tRNA pseudouridine synthase TruA family.</text>
</comment>
<dbReference type="InterPro" id="IPR020103">
    <property type="entry name" value="PsdUridine_synth_cat_dom_sf"/>
</dbReference>
<comment type="caution">
    <text evidence="4">Lacks conserved residue(s) required for the propagation of feature annotation.</text>
</comment>
<dbReference type="PIRSF" id="PIRSF001430">
    <property type="entry name" value="tRNA_psdUrid_synth"/>
    <property type="match status" value="1"/>
</dbReference>
<feature type="domain" description="Pseudouridine synthase I TruA alpha/beta" evidence="8">
    <location>
        <begin position="156"/>
        <end position="257"/>
    </location>
</feature>
<dbReference type="FunFam" id="3.30.70.580:FF:000001">
    <property type="entry name" value="tRNA pseudouridine synthase A"/>
    <property type="match status" value="1"/>
</dbReference>
<dbReference type="HAMAP" id="MF_00171">
    <property type="entry name" value="TruA"/>
    <property type="match status" value="1"/>
</dbReference>
<reference evidence="9 10" key="1">
    <citation type="submission" date="2020-09" db="EMBL/GenBank/DDBJ databases">
        <title>Characterization of Treponema spp. from bovine digital dermatitis in Korea.</title>
        <authorList>
            <person name="Espiritu H.M."/>
            <person name="Cho Y.I."/>
            <person name="Mamuad L."/>
        </authorList>
    </citation>
    <scope>NUCLEOTIDE SEQUENCE [LARGE SCALE GENOMIC DNA]</scope>
    <source>
        <strain evidence="9 10">KS1</strain>
    </source>
</reference>
<protein>
    <recommendedName>
        <fullName evidence="4">tRNA pseudouridine synthase A</fullName>
        <ecNumber evidence="4">5.4.99.12</ecNumber>
    </recommendedName>
    <alternativeName>
        <fullName evidence="4">tRNA pseudouridine(38-40) synthase</fullName>
    </alternativeName>
    <alternativeName>
        <fullName evidence="4">tRNA pseudouridylate synthase I</fullName>
    </alternativeName>
    <alternativeName>
        <fullName evidence="4">tRNA-uridine isomerase I</fullName>
    </alternativeName>
</protein>
<feature type="binding site" evidence="4 6">
    <location>
        <position position="122"/>
    </location>
    <ligand>
        <name>substrate</name>
    </ligand>
</feature>
<dbReference type="NCBIfam" id="TIGR00071">
    <property type="entry name" value="hisT_truA"/>
    <property type="match status" value="1"/>
</dbReference>
<accession>A0A7S6WRR3</accession>
<feature type="active site" description="Nucleophile" evidence="4 5">
    <location>
        <position position="63"/>
    </location>
</feature>
<proteinExistence type="inferred from homology"/>
<keyword evidence="3 4" id="KW-0413">Isomerase</keyword>
<dbReference type="PANTHER" id="PTHR11142">
    <property type="entry name" value="PSEUDOURIDYLATE SYNTHASE"/>
    <property type="match status" value="1"/>
</dbReference>
<evidence type="ECO:0000256" key="3">
    <source>
        <dbReference type="ARBA" id="ARBA00023235"/>
    </source>
</evidence>
<dbReference type="InterPro" id="IPR001406">
    <property type="entry name" value="PsdUridine_synth_TruA"/>
</dbReference>
<dbReference type="Pfam" id="PF01416">
    <property type="entry name" value="PseudoU_synth_1"/>
    <property type="match status" value="2"/>
</dbReference>
<evidence type="ECO:0000256" key="7">
    <source>
        <dbReference type="RuleBase" id="RU003792"/>
    </source>
</evidence>
<gene>
    <name evidence="4 9" type="primary">truA</name>
    <name evidence="9" type="ORF">IFE08_01450</name>
</gene>
<dbReference type="Gene3D" id="3.30.70.660">
    <property type="entry name" value="Pseudouridine synthase I, catalytic domain, C-terminal subdomain"/>
    <property type="match status" value="1"/>
</dbReference>
<dbReference type="GO" id="GO:0031119">
    <property type="term" value="P:tRNA pseudouridine synthesis"/>
    <property type="evidence" value="ECO:0007669"/>
    <property type="project" value="UniProtKB-UniRule"/>
</dbReference>
<dbReference type="InterPro" id="IPR020094">
    <property type="entry name" value="TruA/RsuA/RluB/E/F_N"/>
</dbReference>
<dbReference type="EMBL" id="CP061839">
    <property type="protein sequence ID" value="QOW62111.1"/>
    <property type="molecule type" value="Genomic_DNA"/>
</dbReference>
<comment type="catalytic activity">
    <reaction evidence="4 7">
        <text>uridine(38/39/40) in tRNA = pseudouridine(38/39/40) in tRNA</text>
        <dbReference type="Rhea" id="RHEA:22376"/>
        <dbReference type="Rhea" id="RHEA-COMP:10085"/>
        <dbReference type="Rhea" id="RHEA-COMP:10087"/>
        <dbReference type="ChEBI" id="CHEBI:65314"/>
        <dbReference type="ChEBI" id="CHEBI:65315"/>
        <dbReference type="EC" id="5.4.99.12"/>
    </reaction>
</comment>
<comment type="subunit">
    <text evidence="4">Homodimer.</text>
</comment>
<evidence type="ECO:0000256" key="6">
    <source>
        <dbReference type="PIRSR" id="PIRSR001430-2"/>
    </source>
</evidence>
<dbReference type="GO" id="GO:0003723">
    <property type="term" value="F:RNA binding"/>
    <property type="evidence" value="ECO:0007669"/>
    <property type="project" value="InterPro"/>
</dbReference>
<dbReference type="PANTHER" id="PTHR11142:SF0">
    <property type="entry name" value="TRNA PSEUDOURIDINE SYNTHASE-LIKE 1"/>
    <property type="match status" value="1"/>
</dbReference>
<evidence type="ECO:0000256" key="4">
    <source>
        <dbReference type="HAMAP-Rule" id="MF_00171"/>
    </source>
</evidence>
<dbReference type="Proteomes" id="UP000593915">
    <property type="component" value="Chromosome"/>
</dbReference>
<dbReference type="InterPro" id="IPR020097">
    <property type="entry name" value="PsdUridine_synth_TruA_a/b_dom"/>
</dbReference>
<name>A0A7S6WRR3_9SPIR</name>
<comment type="function">
    <text evidence="4">Formation of pseudouridine at positions 38, 39 and 40 in the anticodon stem and loop of transfer RNAs.</text>
</comment>
<keyword evidence="2 4" id="KW-0819">tRNA processing</keyword>
<dbReference type="CDD" id="cd02570">
    <property type="entry name" value="PseudoU_synth_EcTruA"/>
    <property type="match status" value="1"/>
</dbReference>
<evidence type="ECO:0000256" key="1">
    <source>
        <dbReference type="ARBA" id="ARBA00009375"/>
    </source>
</evidence>
<dbReference type="GO" id="GO:0160147">
    <property type="term" value="F:tRNA pseudouridine(38-40) synthase activity"/>
    <property type="evidence" value="ECO:0007669"/>
    <property type="project" value="UniProtKB-EC"/>
</dbReference>
<evidence type="ECO:0000259" key="8">
    <source>
        <dbReference type="Pfam" id="PF01416"/>
    </source>
</evidence>
<evidence type="ECO:0000313" key="10">
    <source>
        <dbReference type="Proteomes" id="UP000593915"/>
    </source>
</evidence>
<dbReference type="EC" id="5.4.99.12" evidence="4"/>
<dbReference type="InterPro" id="IPR020095">
    <property type="entry name" value="PsdUridine_synth_TruA_C"/>
</dbReference>
<dbReference type="AlphaFoldDB" id="A0A7S6WRR3"/>
<dbReference type="SUPFAM" id="SSF55120">
    <property type="entry name" value="Pseudouridine synthase"/>
    <property type="match status" value="1"/>
</dbReference>
<evidence type="ECO:0000256" key="2">
    <source>
        <dbReference type="ARBA" id="ARBA00022694"/>
    </source>
</evidence>